<dbReference type="Proteomes" id="UP000072874">
    <property type="component" value="Chromosome 11"/>
</dbReference>
<reference evidence="10" key="4">
    <citation type="submission" date="2019-05" db="EMBL/GenBank/DDBJ databases">
        <authorList>
            <consortium name="Pathogen Informatics"/>
        </authorList>
    </citation>
    <scope>NUCLEOTIDE SEQUENCE</scope>
    <source>
        <strain evidence="10">17X</strain>
    </source>
</reference>
<evidence type="ECO:0000259" key="8">
    <source>
        <dbReference type="Pfam" id="PF00970"/>
    </source>
</evidence>
<dbReference type="VEuPathDB" id="PlasmoDB:PYYM_1145700"/>
<dbReference type="Gene3D" id="2.40.30.10">
    <property type="entry name" value="Translation factors"/>
    <property type="match status" value="1"/>
</dbReference>
<dbReference type="InterPro" id="IPR001834">
    <property type="entry name" value="CBR-like"/>
</dbReference>
<dbReference type="InterPro" id="IPR039261">
    <property type="entry name" value="FNR_nucleotide-bd"/>
</dbReference>
<feature type="binding site" evidence="5">
    <location>
        <position position="157"/>
    </location>
    <ligand>
        <name>FAD</name>
        <dbReference type="ChEBI" id="CHEBI:57692"/>
    </ligand>
</feature>
<dbReference type="InterPro" id="IPR017938">
    <property type="entry name" value="Riboflavin_synthase-like_b-brl"/>
</dbReference>
<dbReference type="KEGG" id="pyo:PY17X_1144700"/>
<feature type="binding site" evidence="5">
    <location>
        <position position="140"/>
    </location>
    <ligand>
        <name>FAD</name>
        <dbReference type="ChEBI" id="CHEBI:57692"/>
    </ligand>
</feature>
<evidence type="ECO:0000313" key="11">
    <source>
        <dbReference type="Proteomes" id="UP000072874"/>
    </source>
</evidence>
<dbReference type="Pfam" id="PF00970">
    <property type="entry name" value="FAD_binding_6"/>
    <property type="match status" value="1"/>
</dbReference>
<keyword evidence="6" id="KW-0812">Transmembrane</keyword>
<dbReference type="RefSeq" id="XP_731048.1">
    <property type="nucleotide sequence ID" value="XM_725955.1"/>
</dbReference>
<dbReference type="GeneID" id="3830274"/>
<dbReference type="SUPFAM" id="SSF63380">
    <property type="entry name" value="Riboflavin synthase domain-like"/>
    <property type="match status" value="1"/>
</dbReference>
<gene>
    <name evidence="10" type="ORF">PY17X_1144700</name>
    <name evidence="9" type="ORF">PYYM_1145700</name>
</gene>
<feature type="transmembrane region" description="Helical" evidence="6">
    <location>
        <begin position="12"/>
        <end position="32"/>
    </location>
</feature>
<feature type="binding site" evidence="5">
    <location>
        <position position="174"/>
    </location>
    <ligand>
        <name>FAD</name>
        <dbReference type="ChEBI" id="CHEBI:57692"/>
    </ligand>
</feature>
<keyword evidence="4 9" id="KW-0560">Oxidoreductase</keyword>
<feature type="domain" description="Oxidoreductase FAD/NAD(P)-binding" evidence="7">
    <location>
        <begin position="218"/>
        <end position="337"/>
    </location>
</feature>
<dbReference type="Proteomes" id="UP000072904">
    <property type="component" value="Chromosome 11"/>
</dbReference>
<reference evidence="10" key="3">
    <citation type="submission" date="2014-05" db="EMBL/GenBank/DDBJ databases">
        <authorList>
            <person name="Aslett M.A."/>
            <person name="De Silva N."/>
        </authorList>
    </citation>
    <scope>NUCLEOTIDE SEQUENCE</scope>
    <source>
        <strain evidence="10">17X</strain>
    </source>
</reference>
<dbReference type="CDD" id="cd06183">
    <property type="entry name" value="cyt_b5_reduct_like"/>
    <property type="match status" value="1"/>
</dbReference>
<evidence type="ECO:0000313" key="9">
    <source>
        <dbReference type="EMBL" id="CDU19134.1"/>
    </source>
</evidence>
<feature type="binding site" evidence="5">
    <location>
        <position position="172"/>
    </location>
    <ligand>
        <name>FAD</name>
        <dbReference type="ChEBI" id="CHEBI:57692"/>
    </ligand>
</feature>
<reference evidence="11 12" key="1">
    <citation type="journal article" date="2014" name="BMC Biol.">
        <title>A comprehensive evaluation of rodent malaria parasite genomes and gene expression.</title>
        <authorList>
            <person name="Otto T.D."/>
            <person name="Bohme U."/>
            <person name="Jackson A.P."/>
            <person name="Hunt M."/>
            <person name="Franke-Fayard B."/>
            <person name="Hoeijmakers W.A."/>
            <person name="Religa A.A."/>
            <person name="Robertson L."/>
            <person name="Sanders M."/>
            <person name="Ogun S.A."/>
            <person name="Cunningham D."/>
            <person name="Erhart A."/>
            <person name="Billker O."/>
            <person name="Khan S.M."/>
            <person name="Stunnenberg H.G."/>
            <person name="Langhorne J."/>
            <person name="Holder A.A."/>
            <person name="Waters A.P."/>
            <person name="Newbold C.I."/>
            <person name="Pain A."/>
            <person name="Berriman M."/>
            <person name="Janse C.J."/>
        </authorList>
    </citation>
    <scope>NUCLEOTIDE SEQUENCE [LARGE SCALE GENOMIC DNA]</scope>
    <source>
        <strain evidence="10 11">17X</strain>
        <strain evidence="9 12">YM</strain>
    </source>
</reference>
<organism evidence="9 12">
    <name type="scientific">Plasmodium yoelii</name>
    <dbReference type="NCBI Taxonomy" id="5861"/>
    <lineage>
        <taxon>Eukaryota</taxon>
        <taxon>Sar</taxon>
        <taxon>Alveolata</taxon>
        <taxon>Apicomplexa</taxon>
        <taxon>Aconoidasida</taxon>
        <taxon>Haemosporida</taxon>
        <taxon>Plasmodiidae</taxon>
        <taxon>Plasmodium</taxon>
        <taxon>Plasmodium (Vinckeia)</taxon>
    </lineage>
</organism>
<dbReference type="GO" id="GO:0090524">
    <property type="term" value="F:cytochrome-b5 reductase activity, acting on NADH"/>
    <property type="evidence" value="ECO:0007669"/>
    <property type="project" value="UniProtKB-EC"/>
</dbReference>
<feature type="binding site" evidence="5">
    <location>
        <position position="226"/>
    </location>
    <ligand>
        <name>FAD</name>
        <dbReference type="ChEBI" id="CHEBI:57692"/>
    </ligand>
</feature>
<feature type="domain" description="Flavoprotein pyridine nucleotide cytochrome reductase-like FAD-binding" evidence="8">
    <location>
        <begin position="77"/>
        <end position="197"/>
    </location>
</feature>
<comment type="cofactor">
    <cofactor evidence="1 5">
        <name>FAD</name>
        <dbReference type="ChEBI" id="CHEBI:57692"/>
    </cofactor>
</comment>
<dbReference type="PANTHER" id="PTHR19370:SF184">
    <property type="entry name" value="NADH-CYTOCHROME B5 REDUCTASE-LIKE"/>
    <property type="match status" value="1"/>
</dbReference>
<keyword evidence="2 5" id="KW-0285">Flavoprotein</keyword>
<evidence type="ECO:0000256" key="6">
    <source>
        <dbReference type="SAM" id="Phobius"/>
    </source>
</evidence>
<proteinExistence type="predicted"/>
<protein>
    <submittedName>
        <fullName evidence="9">NADH-cytochrome b5 reductase, putative</fullName>
        <ecNumber evidence="9">1.6.2.2</ecNumber>
    </submittedName>
</protein>
<keyword evidence="6" id="KW-0472">Membrane</keyword>
<dbReference type="PRINTS" id="PR00406">
    <property type="entry name" value="CYTB5RDTASE"/>
</dbReference>
<accession>A0A078KCQ5</accession>
<dbReference type="InterPro" id="IPR001433">
    <property type="entry name" value="OxRdtase_FAD/NAD-bd"/>
</dbReference>
<dbReference type="PANTHER" id="PTHR19370">
    <property type="entry name" value="NADH-CYTOCHROME B5 REDUCTASE"/>
    <property type="match status" value="1"/>
</dbReference>
<evidence type="ECO:0000256" key="3">
    <source>
        <dbReference type="ARBA" id="ARBA00022827"/>
    </source>
</evidence>
<evidence type="ECO:0000256" key="5">
    <source>
        <dbReference type="PIRSR" id="PIRSR601834-1"/>
    </source>
</evidence>
<dbReference type="EC" id="1.6.2.2" evidence="9"/>
<keyword evidence="3 5" id="KW-0274">FAD</keyword>
<dbReference type="OMA" id="DRPKPEW"/>
<dbReference type="VEuPathDB" id="PlasmoDB:Py17XNL_001105836"/>
<evidence type="ECO:0000313" key="12">
    <source>
        <dbReference type="Proteomes" id="UP000072904"/>
    </source>
</evidence>
<reference evidence="9" key="2">
    <citation type="submission" date="2014-05" db="EMBL/GenBank/DDBJ databases">
        <authorList>
            <person name="Aslett A.Martin."/>
            <person name="De Silva Nishadi"/>
        </authorList>
    </citation>
    <scope>NUCLEOTIDE SEQUENCE</scope>
    <source>
        <strain evidence="9">YM</strain>
    </source>
</reference>
<dbReference type="OrthoDB" id="432685at2759"/>
<dbReference type="AlphaFoldDB" id="A0A078KCQ5"/>
<evidence type="ECO:0000256" key="1">
    <source>
        <dbReference type="ARBA" id="ARBA00001974"/>
    </source>
</evidence>
<dbReference type="EMBL" id="LM993665">
    <property type="protein sequence ID" value="VTZ79719.1"/>
    <property type="molecule type" value="Genomic_DNA"/>
</dbReference>
<name>A0A078KCQ5_PLAYE</name>
<evidence type="ECO:0000313" key="10">
    <source>
        <dbReference type="EMBL" id="VTZ79719.1"/>
    </source>
</evidence>
<evidence type="ECO:0000259" key="7">
    <source>
        <dbReference type="Pfam" id="PF00175"/>
    </source>
</evidence>
<dbReference type="EMBL" id="LK934639">
    <property type="protein sequence ID" value="CDU19134.1"/>
    <property type="molecule type" value="Genomic_DNA"/>
</dbReference>
<evidence type="ECO:0000256" key="2">
    <source>
        <dbReference type="ARBA" id="ARBA00022630"/>
    </source>
</evidence>
<sequence length="356" mass="41577">MNYRISNMFAIFSSNFLMSIIVVTISIILVIWGKSKWNKKKELFLLYSKKHEYEEIDVKLKSDENKKFLNGKNKTLKLKDVITLTDTVKIYIFSYPSEYDDFGLGICKHIKFSGLNIQGKIKGKWNNNDDREKDLSEIFRSYTPVYINKKKKQIHFIIRIYKEDEHFIDGGKMSSQLDKLRNKSKINITGPFGLIEYKGNNEFSYLSKSIKIKKHIVMIAGGTGMTPFFRLINHLLLTKKTNIEDEPIYITFIYANRNEQEILLKPVFDEYDANFENFKKVYSIDKCLDSTLKDTVDNIGYINIDLLKKYVLKYEKLNIPIKNSDTLVLTCGPPPMTSLLNVLLKEEMKMENVIIL</sequence>
<dbReference type="SUPFAM" id="SSF52343">
    <property type="entry name" value="Ferredoxin reductase-like, C-terminal NADP-linked domain"/>
    <property type="match status" value="1"/>
</dbReference>
<dbReference type="VEuPathDB" id="PlasmoDB:PY17X_1144700"/>
<dbReference type="Pfam" id="PF00175">
    <property type="entry name" value="NAD_binding_1"/>
    <property type="match status" value="1"/>
</dbReference>
<dbReference type="Gene3D" id="3.40.50.80">
    <property type="entry name" value="Nucleotide-binding domain of ferredoxin-NADP reductase (FNR) module"/>
    <property type="match status" value="1"/>
</dbReference>
<keyword evidence="6" id="KW-1133">Transmembrane helix</keyword>
<dbReference type="FunFam" id="3.40.50.80:FF:000042">
    <property type="entry name" value="Putative NADH-cytochrome b5 reductase"/>
    <property type="match status" value="1"/>
</dbReference>
<dbReference type="InterPro" id="IPR008333">
    <property type="entry name" value="Cbr1-like_FAD-bd_dom"/>
</dbReference>
<dbReference type="VEuPathDB" id="PlasmoDB:PY03083"/>
<feature type="binding site" evidence="5">
    <location>
        <position position="173"/>
    </location>
    <ligand>
        <name>FAD</name>
        <dbReference type="ChEBI" id="CHEBI:57692"/>
    </ligand>
</feature>
<evidence type="ECO:0000256" key="4">
    <source>
        <dbReference type="ARBA" id="ARBA00023002"/>
    </source>
</evidence>
<feature type="binding site" evidence="5">
    <location>
        <position position="142"/>
    </location>
    <ligand>
        <name>FAD</name>
        <dbReference type="ChEBI" id="CHEBI:57692"/>
    </ligand>
</feature>